<dbReference type="GO" id="GO:0003676">
    <property type="term" value="F:nucleic acid binding"/>
    <property type="evidence" value="ECO:0007669"/>
    <property type="project" value="InterPro"/>
</dbReference>
<dbReference type="GO" id="GO:0008270">
    <property type="term" value="F:zinc ion binding"/>
    <property type="evidence" value="ECO:0007669"/>
    <property type="project" value="InterPro"/>
</dbReference>
<reference evidence="3 4" key="1">
    <citation type="journal article" date="2019" name="Nat. Microbiol.">
        <title>Mediterranean grassland soil C-N compound turnover is dependent on rainfall and depth, and is mediated by genomically divergent microorganisms.</title>
        <authorList>
            <person name="Diamond S."/>
            <person name="Andeer P.F."/>
            <person name="Li Z."/>
            <person name="Crits-Christoph A."/>
            <person name="Burstein D."/>
            <person name="Anantharaman K."/>
            <person name="Lane K.R."/>
            <person name="Thomas B.C."/>
            <person name="Pan C."/>
            <person name="Northen T.R."/>
            <person name="Banfield J.F."/>
        </authorList>
    </citation>
    <scope>NUCLEOTIDE SEQUENCE [LARGE SCALE GENOMIC DNA]</scope>
    <source>
        <strain evidence="3">NP_4</strain>
    </source>
</reference>
<sequence length="142" mass="15703">MLRRTPVGRNARRRARAGGPRARGRPAASAAKWKAIRVQVLARAGWRCQACGVRRRLDVHHVVKRSQGGSDFDLDQLVALCRWCHDQTDAPYERGRLVVTALGAGQFTFEVVQRAGRGPLKPNPTFAHVGKTDARDVVRGSE</sequence>
<evidence type="ECO:0000313" key="4">
    <source>
        <dbReference type="Proteomes" id="UP000319353"/>
    </source>
</evidence>
<feature type="region of interest" description="Disordered" evidence="1">
    <location>
        <begin position="1"/>
        <end position="28"/>
    </location>
</feature>
<dbReference type="CDD" id="cd00085">
    <property type="entry name" value="HNHc"/>
    <property type="match status" value="1"/>
</dbReference>
<dbReference type="EMBL" id="VBAL01000161">
    <property type="protein sequence ID" value="TMI98589.1"/>
    <property type="molecule type" value="Genomic_DNA"/>
</dbReference>
<feature type="domain" description="HNH nuclease" evidence="2">
    <location>
        <begin position="35"/>
        <end position="86"/>
    </location>
</feature>
<dbReference type="SMART" id="SM00507">
    <property type="entry name" value="HNHc"/>
    <property type="match status" value="1"/>
</dbReference>
<dbReference type="Gene3D" id="1.10.30.50">
    <property type="match status" value="1"/>
</dbReference>
<feature type="compositionally biased region" description="Low complexity" evidence="1">
    <location>
        <begin position="17"/>
        <end position="28"/>
    </location>
</feature>
<dbReference type="InterPro" id="IPR003615">
    <property type="entry name" value="HNH_nuc"/>
</dbReference>
<keyword evidence="3" id="KW-0540">Nuclease</keyword>
<dbReference type="GO" id="GO:0004519">
    <property type="term" value="F:endonuclease activity"/>
    <property type="evidence" value="ECO:0007669"/>
    <property type="project" value="UniProtKB-KW"/>
</dbReference>
<protein>
    <submittedName>
        <fullName evidence="3">HNH endonuclease</fullName>
    </submittedName>
</protein>
<gene>
    <name evidence="3" type="ORF">E6H01_12245</name>
</gene>
<name>A0A537KS54_9BACT</name>
<evidence type="ECO:0000256" key="1">
    <source>
        <dbReference type="SAM" id="MobiDB-lite"/>
    </source>
</evidence>
<keyword evidence="3" id="KW-0255">Endonuclease</keyword>
<dbReference type="InterPro" id="IPR002711">
    <property type="entry name" value="HNH"/>
</dbReference>
<dbReference type="Proteomes" id="UP000319353">
    <property type="component" value="Unassembled WGS sequence"/>
</dbReference>
<evidence type="ECO:0000313" key="3">
    <source>
        <dbReference type="EMBL" id="TMI98589.1"/>
    </source>
</evidence>
<comment type="caution">
    <text evidence="3">The sequence shown here is derived from an EMBL/GenBank/DDBJ whole genome shotgun (WGS) entry which is preliminary data.</text>
</comment>
<organism evidence="3 4">
    <name type="scientific">Candidatus Segetimicrobium genomatis</name>
    <dbReference type="NCBI Taxonomy" id="2569760"/>
    <lineage>
        <taxon>Bacteria</taxon>
        <taxon>Bacillati</taxon>
        <taxon>Candidatus Sysuimicrobiota</taxon>
        <taxon>Candidatus Sysuimicrobiia</taxon>
        <taxon>Candidatus Sysuimicrobiales</taxon>
        <taxon>Candidatus Segetimicrobiaceae</taxon>
        <taxon>Candidatus Segetimicrobium</taxon>
    </lineage>
</organism>
<dbReference type="AlphaFoldDB" id="A0A537KS54"/>
<keyword evidence="3" id="KW-0378">Hydrolase</keyword>
<accession>A0A537KS54</accession>
<proteinExistence type="predicted"/>
<evidence type="ECO:0000259" key="2">
    <source>
        <dbReference type="SMART" id="SM00507"/>
    </source>
</evidence>
<dbReference type="Pfam" id="PF01844">
    <property type="entry name" value="HNH"/>
    <property type="match status" value="1"/>
</dbReference>